<evidence type="ECO:0000313" key="5">
    <source>
        <dbReference type="Proteomes" id="UP000695562"/>
    </source>
</evidence>
<dbReference type="InterPro" id="IPR014756">
    <property type="entry name" value="Ig_E-set"/>
</dbReference>
<keyword evidence="2" id="KW-0812">Transmembrane</keyword>
<dbReference type="InterPro" id="IPR000742">
    <property type="entry name" value="EGF"/>
</dbReference>
<dbReference type="InterPro" id="IPR002909">
    <property type="entry name" value="IPT_dom"/>
</dbReference>
<dbReference type="EMBL" id="AJWJ01000148">
    <property type="protein sequence ID" value="KAF2074424.1"/>
    <property type="molecule type" value="Genomic_DNA"/>
</dbReference>
<dbReference type="InterPro" id="IPR053331">
    <property type="entry name" value="EGF-like_comC"/>
</dbReference>
<dbReference type="InterPro" id="IPR013783">
    <property type="entry name" value="Ig-like_fold"/>
</dbReference>
<dbReference type="SUPFAM" id="SSF81296">
    <property type="entry name" value="E set domains"/>
    <property type="match status" value="1"/>
</dbReference>
<feature type="region of interest" description="Disordered" evidence="1">
    <location>
        <begin position="917"/>
        <end position="990"/>
    </location>
</feature>
<dbReference type="Gene3D" id="2.60.120.260">
    <property type="entry name" value="Galactose-binding domain-like"/>
    <property type="match status" value="1"/>
</dbReference>
<dbReference type="Gene3D" id="2.10.25.10">
    <property type="entry name" value="Laminin"/>
    <property type="match status" value="1"/>
</dbReference>
<comment type="caution">
    <text evidence="4">The sequence shown here is derived from an EMBL/GenBank/DDBJ whole genome shotgun (WGS) entry which is preliminary data.</text>
</comment>
<dbReference type="Pfam" id="PF01833">
    <property type="entry name" value="TIG"/>
    <property type="match status" value="1"/>
</dbReference>
<evidence type="ECO:0000256" key="1">
    <source>
        <dbReference type="SAM" id="MobiDB-lite"/>
    </source>
</evidence>
<organism evidence="4 5">
    <name type="scientific">Polysphondylium violaceum</name>
    <dbReference type="NCBI Taxonomy" id="133409"/>
    <lineage>
        <taxon>Eukaryota</taxon>
        <taxon>Amoebozoa</taxon>
        <taxon>Evosea</taxon>
        <taxon>Eumycetozoa</taxon>
        <taxon>Dictyostelia</taxon>
        <taxon>Dictyosteliales</taxon>
        <taxon>Dictyosteliaceae</taxon>
        <taxon>Polysphondylium</taxon>
    </lineage>
</organism>
<sequence length="1025" mass="110840">MAKVRYNIKYFIIVLFCLFNIYMRVDAARINAQSSFSIDGLGGATILKAKKSPYDSSFYIVTLNKSFQIKQTEILSPPTSSSITSVVVPFTNTEHIYSIAADNDSVYVFGSTNVLKVDFSNLSVLSKFNPTPNGVQLNQHSFYNKPNTWVYITYPIDGEMHLNHYSGASLGFTTPATQLQPLPAFSTADVTLFSYDTANQLILMGQGDKFILFDCATKTVKSSHTLPTGLVRYAATADPSVKLLYACSKVSSSGAFVLEIIDYSTTTVFVKSTITYTSPGITSCTLSDIDFEQGQLFFLVKDASGYGVLSMDLLGSQQELYKLTGVTNPFSLNYIYSSHKLRYLVMVADASVVVVQYKSICTNDCSGNGYCSNKICVCDTGYGKADCSSHYPELTSSQPLPFYTPGRVYIQGNYFKTPASVFIGGQTCSDVQIHNSSALSCYFQAQLTGSSLYSVQVSVDGLITTSALFKYSDPSITSSNQIGKLIELHGSDFVPEGNYRVKMGGSLITCVRNSAVLITCSPSASDYGSMLYSTDAGHEISSAIDLVPFIESISPNTLSPSQAIPITLDGYFFVATNNDLVYLNYAGVSIENIQSQRGKLTFIPPHGILKDQKLNIVSPKASNQIGFSYLAPTCISIDTSDLSKIIVYGSNFGFYNDTYTASIGGHSVIVEANDNKLVINGNSGESGTLDITIEEKSLACLNNYILFKPTITQIERPSVDGSTVNVKGTHLVNTKFYINTTSLLECQQQADINHHQCPIPGGYANFTIVAVYDDGRRYSKSDEYSVCYASPLISDILPRDYYLGTTNSFSIIGTGFTNIDLGVKVGQHNIIDKQFISSSFILVHFKTNEPLTNNQVTITSYQNVSTIQFTFNLLCPFNNGKECSGLGVCDGKGICKCNNNYKGPDCSIYEGDSTSTVTTSTVDSSSSDNSSNPSTSSQTSAQTTSSQTSTSSQTTSSQSTSSQTSSQPTSTSSTSQPTSTPTITGDSETSLIIPSNCNMLLQPSTQQILTLVLSSLLLLAIGIPI</sequence>
<accession>A0A8J4PYI3</accession>
<evidence type="ECO:0000256" key="2">
    <source>
        <dbReference type="SAM" id="Phobius"/>
    </source>
</evidence>
<feature type="compositionally biased region" description="Low complexity" evidence="1">
    <location>
        <begin position="917"/>
        <end position="982"/>
    </location>
</feature>
<evidence type="ECO:0000259" key="3">
    <source>
        <dbReference type="PROSITE" id="PS00022"/>
    </source>
</evidence>
<gene>
    <name evidence="4" type="ORF">CYY_004280</name>
</gene>
<keyword evidence="2" id="KW-0472">Membrane</keyword>
<dbReference type="Proteomes" id="UP000695562">
    <property type="component" value="Unassembled WGS sequence"/>
</dbReference>
<feature type="transmembrane region" description="Helical" evidence="2">
    <location>
        <begin position="7"/>
        <end position="25"/>
    </location>
</feature>
<protein>
    <recommendedName>
        <fullName evidence="3">EGF-like domain-containing protein</fullName>
    </recommendedName>
</protein>
<dbReference type="OrthoDB" id="10001041at2759"/>
<keyword evidence="5" id="KW-1185">Reference proteome</keyword>
<reference evidence="4" key="1">
    <citation type="submission" date="2020-01" db="EMBL/GenBank/DDBJ databases">
        <title>Development of genomics and gene disruption for Polysphondylium violaceum indicates a role for the polyketide synthase stlB in stalk morphogenesis.</title>
        <authorList>
            <person name="Narita B."/>
            <person name="Kawabe Y."/>
            <person name="Kin K."/>
            <person name="Saito T."/>
            <person name="Gibbs R."/>
            <person name="Kuspa A."/>
            <person name="Muzny D."/>
            <person name="Queller D."/>
            <person name="Richards S."/>
            <person name="Strassman J."/>
            <person name="Sucgang R."/>
            <person name="Worley K."/>
            <person name="Schaap P."/>
        </authorList>
    </citation>
    <scope>NUCLEOTIDE SEQUENCE</scope>
    <source>
        <strain evidence="4">QSvi11</strain>
    </source>
</reference>
<feature type="domain" description="EGF-like" evidence="3">
    <location>
        <begin position="895"/>
        <end position="906"/>
    </location>
</feature>
<name>A0A8J4PYI3_9MYCE</name>
<proteinExistence type="predicted"/>
<keyword evidence="2" id="KW-1133">Transmembrane helix</keyword>
<dbReference type="PANTHER" id="PTHR24032">
    <property type="entry name" value="EGF-LIKE DOMAIN-CONTAINING PROTEIN-RELATED-RELATED"/>
    <property type="match status" value="1"/>
</dbReference>
<dbReference type="PROSITE" id="PS00022">
    <property type="entry name" value="EGF_1"/>
    <property type="match status" value="1"/>
</dbReference>
<dbReference type="Gene3D" id="2.60.40.10">
    <property type="entry name" value="Immunoglobulins"/>
    <property type="match status" value="1"/>
</dbReference>
<evidence type="ECO:0000313" key="4">
    <source>
        <dbReference type="EMBL" id="KAF2074424.1"/>
    </source>
</evidence>
<dbReference type="AlphaFoldDB" id="A0A8J4PYI3"/>